<dbReference type="EMBL" id="OX451739">
    <property type="protein sequence ID" value="CAI8609580.1"/>
    <property type="molecule type" value="Genomic_DNA"/>
</dbReference>
<evidence type="ECO:0000313" key="1">
    <source>
        <dbReference type="EMBL" id="CAI8609580.1"/>
    </source>
</evidence>
<sequence length="114" mass="12905">MVEHCQNPSVWKVAVEVVLEPKSIPCSNNSITSKDEFPFELIDAECDEGQRMKDEWIVVGDWLLLLLCKDNAFLRVICSAMDSRAVFGTGFGQSWTVLGNMCRLFVIAGWQGWF</sequence>
<proteinExistence type="predicted"/>
<dbReference type="Proteomes" id="UP001157006">
    <property type="component" value="Chromosome 4"/>
</dbReference>
<keyword evidence="2" id="KW-1185">Reference proteome</keyword>
<organism evidence="1 2">
    <name type="scientific">Vicia faba</name>
    <name type="common">Broad bean</name>
    <name type="synonym">Faba vulgaris</name>
    <dbReference type="NCBI Taxonomy" id="3906"/>
    <lineage>
        <taxon>Eukaryota</taxon>
        <taxon>Viridiplantae</taxon>
        <taxon>Streptophyta</taxon>
        <taxon>Embryophyta</taxon>
        <taxon>Tracheophyta</taxon>
        <taxon>Spermatophyta</taxon>
        <taxon>Magnoliopsida</taxon>
        <taxon>eudicotyledons</taxon>
        <taxon>Gunneridae</taxon>
        <taxon>Pentapetalae</taxon>
        <taxon>rosids</taxon>
        <taxon>fabids</taxon>
        <taxon>Fabales</taxon>
        <taxon>Fabaceae</taxon>
        <taxon>Papilionoideae</taxon>
        <taxon>50 kb inversion clade</taxon>
        <taxon>NPAAA clade</taxon>
        <taxon>Hologalegina</taxon>
        <taxon>IRL clade</taxon>
        <taxon>Fabeae</taxon>
        <taxon>Vicia</taxon>
    </lineage>
</organism>
<reference evidence="1 2" key="1">
    <citation type="submission" date="2023-01" db="EMBL/GenBank/DDBJ databases">
        <authorList>
            <person name="Kreplak J."/>
        </authorList>
    </citation>
    <scope>NUCLEOTIDE SEQUENCE [LARGE SCALE GENOMIC DNA]</scope>
</reference>
<dbReference type="AlphaFoldDB" id="A0AAV1AGD3"/>
<evidence type="ECO:0000313" key="2">
    <source>
        <dbReference type="Proteomes" id="UP001157006"/>
    </source>
</evidence>
<gene>
    <name evidence="1" type="ORF">VFH_IV140240</name>
</gene>
<accession>A0AAV1AGD3</accession>
<protein>
    <submittedName>
        <fullName evidence="1">Uncharacterized protein</fullName>
    </submittedName>
</protein>
<name>A0AAV1AGD3_VICFA</name>